<proteinExistence type="predicted"/>
<organism evidence="1 2">
    <name type="scientific">Lupinus luteus</name>
    <name type="common">European yellow lupine</name>
    <dbReference type="NCBI Taxonomy" id="3873"/>
    <lineage>
        <taxon>Eukaryota</taxon>
        <taxon>Viridiplantae</taxon>
        <taxon>Streptophyta</taxon>
        <taxon>Embryophyta</taxon>
        <taxon>Tracheophyta</taxon>
        <taxon>Spermatophyta</taxon>
        <taxon>Magnoliopsida</taxon>
        <taxon>eudicotyledons</taxon>
        <taxon>Gunneridae</taxon>
        <taxon>Pentapetalae</taxon>
        <taxon>rosids</taxon>
        <taxon>fabids</taxon>
        <taxon>Fabales</taxon>
        <taxon>Fabaceae</taxon>
        <taxon>Papilionoideae</taxon>
        <taxon>50 kb inversion clade</taxon>
        <taxon>genistoids sensu lato</taxon>
        <taxon>core genistoids</taxon>
        <taxon>Genisteae</taxon>
        <taxon>Lupinus</taxon>
    </lineage>
</organism>
<sequence length="72" mass="8493">MSSYGIGNEILDSLKKVLLGSFGEHNQGKLVLDIIITWKEILDKFARTAVMKKHFKNYKKWCKYLDWKSSLW</sequence>
<dbReference type="AlphaFoldDB" id="A0AAV1VPP8"/>
<evidence type="ECO:0000313" key="2">
    <source>
        <dbReference type="Proteomes" id="UP001497480"/>
    </source>
</evidence>
<reference evidence="1 2" key="1">
    <citation type="submission" date="2024-03" db="EMBL/GenBank/DDBJ databases">
        <authorList>
            <person name="Martinez-Hernandez J."/>
        </authorList>
    </citation>
    <scope>NUCLEOTIDE SEQUENCE [LARGE SCALE GENOMIC DNA]</scope>
</reference>
<comment type="caution">
    <text evidence="1">The sequence shown here is derived from an EMBL/GenBank/DDBJ whole genome shotgun (WGS) entry which is preliminary data.</text>
</comment>
<gene>
    <name evidence="1" type="ORF">LLUT_LOCUS1</name>
</gene>
<protein>
    <submittedName>
        <fullName evidence="1">Uncharacterized protein</fullName>
    </submittedName>
</protein>
<dbReference type="Proteomes" id="UP001497480">
    <property type="component" value="Unassembled WGS sequence"/>
</dbReference>
<keyword evidence="2" id="KW-1185">Reference proteome</keyword>
<dbReference type="EMBL" id="CAXHTB010000001">
    <property type="protein sequence ID" value="CAL0298941.1"/>
    <property type="molecule type" value="Genomic_DNA"/>
</dbReference>
<evidence type="ECO:0000313" key="1">
    <source>
        <dbReference type="EMBL" id="CAL0298941.1"/>
    </source>
</evidence>
<name>A0AAV1VPP8_LUPLU</name>
<accession>A0AAV1VPP8</accession>